<evidence type="ECO:0000313" key="5">
    <source>
        <dbReference type="EMBL" id="MFB9769618.1"/>
    </source>
</evidence>
<name>A0ABV5WV83_9LACO</name>
<dbReference type="EMBL" id="JBHLZY010000018">
    <property type="protein sequence ID" value="MFB9769618.1"/>
    <property type="molecule type" value="Genomic_DNA"/>
</dbReference>
<dbReference type="SUPFAM" id="SSF46785">
    <property type="entry name" value="Winged helix' DNA-binding domain"/>
    <property type="match status" value="1"/>
</dbReference>
<organism evidence="5 6">
    <name type="scientific">Lactiplantibacillus modestisalitolerans</name>
    <dbReference type="NCBI Taxonomy" id="1457219"/>
    <lineage>
        <taxon>Bacteria</taxon>
        <taxon>Bacillati</taxon>
        <taxon>Bacillota</taxon>
        <taxon>Bacilli</taxon>
        <taxon>Lactobacillales</taxon>
        <taxon>Lactobacillaceae</taxon>
        <taxon>Lactiplantibacillus</taxon>
    </lineage>
</organism>
<accession>A0ABV5WV83</accession>
<evidence type="ECO:0000256" key="3">
    <source>
        <dbReference type="ARBA" id="ARBA00023163"/>
    </source>
</evidence>
<feature type="domain" description="HTH gntR-type" evidence="4">
    <location>
        <begin position="9"/>
        <end position="77"/>
    </location>
</feature>
<dbReference type="Gene3D" id="1.10.10.10">
    <property type="entry name" value="Winged helix-like DNA-binding domain superfamily/Winged helix DNA-binding domain"/>
    <property type="match status" value="1"/>
</dbReference>
<keyword evidence="1" id="KW-0805">Transcription regulation</keyword>
<dbReference type="PANTHER" id="PTHR38445:SF9">
    <property type="entry name" value="HTH-TYPE TRANSCRIPTIONAL REPRESSOR YTRA"/>
    <property type="match status" value="1"/>
</dbReference>
<dbReference type="InterPro" id="IPR000524">
    <property type="entry name" value="Tscrpt_reg_HTH_GntR"/>
</dbReference>
<keyword evidence="3" id="KW-0804">Transcription</keyword>
<reference evidence="5 6" key="1">
    <citation type="submission" date="2024-09" db="EMBL/GenBank/DDBJ databases">
        <authorList>
            <person name="Sun Q."/>
            <person name="Mori K."/>
        </authorList>
    </citation>
    <scope>NUCLEOTIDE SEQUENCE [LARGE SCALE GENOMIC DNA]</scope>
    <source>
        <strain evidence="5 6">TBRC 4576</strain>
    </source>
</reference>
<sequence length="119" mass="13304">MQIDHHSSQPYYLQIVTGIQRDCAQGILRVGDQLPSVREMAKRHLLNPNTVSKAYKQLEAQHVIQTVAGKGTYVATTTQAETRQRIYDRLQELVTQAQAAGITVAELANWLAQMRGTSK</sequence>
<evidence type="ECO:0000259" key="4">
    <source>
        <dbReference type="PROSITE" id="PS50949"/>
    </source>
</evidence>
<keyword evidence="2" id="KW-0238">DNA-binding</keyword>
<dbReference type="CDD" id="cd07377">
    <property type="entry name" value="WHTH_GntR"/>
    <property type="match status" value="1"/>
</dbReference>
<dbReference type="PROSITE" id="PS50949">
    <property type="entry name" value="HTH_GNTR"/>
    <property type="match status" value="1"/>
</dbReference>
<evidence type="ECO:0000313" key="6">
    <source>
        <dbReference type="Proteomes" id="UP001589691"/>
    </source>
</evidence>
<gene>
    <name evidence="5" type="ORF">ACFFLI_07045</name>
</gene>
<evidence type="ECO:0000256" key="2">
    <source>
        <dbReference type="ARBA" id="ARBA00023125"/>
    </source>
</evidence>
<dbReference type="PANTHER" id="PTHR38445">
    <property type="entry name" value="HTH-TYPE TRANSCRIPTIONAL REPRESSOR YTRA"/>
    <property type="match status" value="1"/>
</dbReference>
<dbReference type="InterPro" id="IPR036388">
    <property type="entry name" value="WH-like_DNA-bd_sf"/>
</dbReference>
<dbReference type="RefSeq" id="WP_137642979.1">
    <property type="nucleotide sequence ID" value="NZ_BJEA01000012.1"/>
</dbReference>
<dbReference type="InterPro" id="IPR036390">
    <property type="entry name" value="WH_DNA-bd_sf"/>
</dbReference>
<proteinExistence type="predicted"/>
<dbReference type="Proteomes" id="UP001589691">
    <property type="component" value="Unassembled WGS sequence"/>
</dbReference>
<evidence type="ECO:0000256" key="1">
    <source>
        <dbReference type="ARBA" id="ARBA00023015"/>
    </source>
</evidence>
<protein>
    <submittedName>
        <fullName evidence="5">GntR family transcriptional regulator</fullName>
    </submittedName>
</protein>
<dbReference type="SMART" id="SM00345">
    <property type="entry name" value="HTH_GNTR"/>
    <property type="match status" value="1"/>
</dbReference>
<dbReference type="Pfam" id="PF00392">
    <property type="entry name" value="GntR"/>
    <property type="match status" value="1"/>
</dbReference>
<keyword evidence="6" id="KW-1185">Reference proteome</keyword>
<comment type="caution">
    <text evidence="5">The sequence shown here is derived from an EMBL/GenBank/DDBJ whole genome shotgun (WGS) entry which is preliminary data.</text>
</comment>